<accession>A0A2H3DN43</accession>
<dbReference type="AlphaFoldDB" id="A0A2H3DN43"/>
<proteinExistence type="predicted"/>
<organism evidence="2 3">
    <name type="scientific">Armillaria gallica</name>
    <name type="common">Bulbous honey fungus</name>
    <name type="synonym">Armillaria bulbosa</name>
    <dbReference type="NCBI Taxonomy" id="47427"/>
    <lineage>
        <taxon>Eukaryota</taxon>
        <taxon>Fungi</taxon>
        <taxon>Dikarya</taxon>
        <taxon>Basidiomycota</taxon>
        <taxon>Agaricomycotina</taxon>
        <taxon>Agaricomycetes</taxon>
        <taxon>Agaricomycetidae</taxon>
        <taxon>Agaricales</taxon>
        <taxon>Marasmiineae</taxon>
        <taxon>Physalacriaceae</taxon>
        <taxon>Armillaria</taxon>
    </lineage>
</organism>
<dbReference type="OMA" id="YQLQEGM"/>
<feature type="region of interest" description="Disordered" evidence="1">
    <location>
        <begin position="309"/>
        <end position="331"/>
    </location>
</feature>
<sequence>MTTDKPTMSAPLYTEAVDLSPIPMSKFSSAHQLFAPETSYVALLESRNRLFPPSKRRRLCMSHISVPPLPHDKADYKTWLLPTDFLKEKSTRKSKSGLTQQHELVLAGYQLQEGMLVDSSSDNLRPTTKFPQIENHSFNSAPTQRNTSREFEVMPPLRKRHQLSVQSMEFLLPEKKSKRHIVRDAGGEVRPRSPNVIRRANVTADSDNDGEYVTNSEITSVTLRPCVSKRRCISDSDGMEWCDVESVLEPGVDTRLTPRPLTMSAKSRGKRKAVFAPHEKDSSISPQHLVEVNFANNVYLPPCSKPEVIEDSFPPPDNPTASLPCTASASEGENLDSFPDLSFFEKYAPPTLDPSLLGGLGFTDLYDDFISLSPSPSSGSPM</sequence>
<keyword evidence="3" id="KW-1185">Reference proteome</keyword>
<feature type="compositionally biased region" description="Polar residues" evidence="1">
    <location>
        <begin position="130"/>
        <end position="146"/>
    </location>
</feature>
<gene>
    <name evidence="2" type="ORF">ARMGADRAFT_1163898</name>
</gene>
<dbReference type="Proteomes" id="UP000217790">
    <property type="component" value="Unassembled WGS sequence"/>
</dbReference>
<evidence type="ECO:0000256" key="1">
    <source>
        <dbReference type="SAM" id="MobiDB-lite"/>
    </source>
</evidence>
<evidence type="ECO:0000313" key="2">
    <source>
        <dbReference type="EMBL" id="PBK95284.1"/>
    </source>
</evidence>
<dbReference type="InParanoid" id="A0A2H3DN43"/>
<feature type="compositionally biased region" description="Polar residues" evidence="1">
    <location>
        <begin position="319"/>
        <end position="331"/>
    </location>
</feature>
<name>A0A2H3DN43_ARMGA</name>
<dbReference type="EMBL" id="KZ293652">
    <property type="protein sequence ID" value="PBK95284.1"/>
    <property type="molecule type" value="Genomic_DNA"/>
</dbReference>
<reference evidence="3" key="1">
    <citation type="journal article" date="2017" name="Nat. Ecol. Evol.">
        <title>Genome expansion and lineage-specific genetic innovations in the forest pathogenic fungi Armillaria.</title>
        <authorList>
            <person name="Sipos G."/>
            <person name="Prasanna A.N."/>
            <person name="Walter M.C."/>
            <person name="O'Connor E."/>
            <person name="Balint B."/>
            <person name="Krizsan K."/>
            <person name="Kiss B."/>
            <person name="Hess J."/>
            <person name="Varga T."/>
            <person name="Slot J."/>
            <person name="Riley R."/>
            <person name="Boka B."/>
            <person name="Rigling D."/>
            <person name="Barry K."/>
            <person name="Lee J."/>
            <person name="Mihaltcheva S."/>
            <person name="LaButti K."/>
            <person name="Lipzen A."/>
            <person name="Waldron R."/>
            <person name="Moloney N.M."/>
            <person name="Sperisen C."/>
            <person name="Kredics L."/>
            <person name="Vagvoelgyi C."/>
            <person name="Patrignani A."/>
            <person name="Fitzpatrick D."/>
            <person name="Nagy I."/>
            <person name="Doyle S."/>
            <person name="Anderson J.B."/>
            <person name="Grigoriev I.V."/>
            <person name="Gueldener U."/>
            <person name="Muensterkoetter M."/>
            <person name="Nagy L.G."/>
        </authorList>
    </citation>
    <scope>NUCLEOTIDE SEQUENCE [LARGE SCALE GENOMIC DNA]</scope>
    <source>
        <strain evidence="3">Ar21-2</strain>
    </source>
</reference>
<evidence type="ECO:0000313" key="3">
    <source>
        <dbReference type="Proteomes" id="UP000217790"/>
    </source>
</evidence>
<protein>
    <submittedName>
        <fullName evidence="2">Uncharacterized protein</fullName>
    </submittedName>
</protein>
<dbReference type="OrthoDB" id="2918812at2759"/>
<feature type="region of interest" description="Disordered" evidence="1">
    <location>
        <begin position="130"/>
        <end position="149"/>
    </location>
</feature>